<evidence type="ECO:0000313" key="1">
    <source>
        <dbReference type="EMBL" id="WAL62494.1"/>
    </source>
</evidence>
<accession>A0A9E9C9C2</accession>
<gene>
    <name evidence="1" type="ORF">OXH18_11025</name>
</gene>
<dbReference type="KEGG" id="tsin:OXH18_11025"/>
<sequence length="79" mass="9060">MTANSLSIPRFCREQRVYFIGGIGTIKHHHREAGCWTYLVEMEMGPEPDFGRIGHETTIQLFETDLIPLCESCNYELAV</sequence>
<name>A0A9E9C9C2_9CYAN</name>
<dbReference type="RefSeq" id="WP_268612834.1">
    <property type="nucleotide sequence ID" value="NZ_CP113797.1"/>
</dbReference>
<proteinExistence type="predicted"/>
<keyword evidence="2" id="KW-1185">Reference proteome</keyword>
<evidence type="ECO:0000313" key="2">
    <source>
        <dbReference type="Proteomes" id="UP001163152"/>
    </source>
</evidence>
<organism evidence="1 2">
    <name type="scientific">Thermocoleostomius sinensis A174</name>
    <dbReference type="NCBI Taxonomy" id="2016057"/>
    <lineage>
        <taxon>Bacteria</taxon>
        <taxon>Bacillati</taxon>
        <taxon>Cyanobacteriota</taxon>
        <taxon>Cyanophyceae</taxon>
        <taxon>Oculatellales</taxon>
        <taxon>Oculatellaceae</taxon>
        <taxon>Thermocoleostomius</taxon>
    </lineage>
</organism>
<dbReference type="EMBL" id="CP113797">
    <property type="protein sequence ID" value="WAL62494.1"/>
    <property type="molecule type" value="Genomic_DNA"/>
</dbReference>
<dbReference type="Proteomes" id="UP001163152">
    <property type="component" value="Chromosome"/>
</dbReference>
<protein>
    <submittedName>
        <fullName evidence="1">Uncharacterized protein</fullName>
    </submittedName>
</protein>
<reference evidence="1" key="1">
    <citation type="submission" date="2022-12" db="EMBL/GenBank/DDBJ databases">
        <title>Polyphasic identification of a Novel Hot-Spring Cyanobacterium Ocullathermofonsia sinensis gen nov. sp. nov. and Genomic Insights on its Adaptations to the Thermal Habitat.</title>
        <authorList>
            <person name="Daroch M."/>
            <person name="Tang J."/>
            <person name="Jiang Y."/>
        </authorList>
    </citation>
    <scope>NUCLEOTIDE SEQUENCE</scope>
    <source>
        <strain evidence="1">PKUAC-SCTA174</strain>
    </source>
</reference>
<dbReference type="AlphaFoldDB" id="A0A9E9C9C2"/>